<dbReference type="SMART" id="SM00744">
    <property type="entry name" value="RINGv"/>
    <property type="match status" value="1"/>
</dbReference>
<dbReference type="InterPro" id="IPR013083">
    <property type="entry name" value="Znf_RING/FYVE/PHD"/>
</dbReference>
<keyword evidence="8" id="KW-1185">Reference proteome</keyword>
<feature type="compositionally biased region" description="Basic and acidic residues" evidence="4">
    <location>
        <begin position="1"/>
        <end position="14"/>
    </location>
</feature>
<comment type="caution">
    <text evidence="7">The sequence shown here is derived from an EMBL/GenBank/DDBJ whole genome shotgun (WGS) entry which is preliminary data.</text>
</comment>
<dbReference type="AlphaFoldDB" id="A0AAV9F642"/>
<gene>
    <name evidence="7" type="ORF">QJS10_CPA03g00775</name>
</gene>
<dbReference type="Proteomes" id="UP001180020">
    <property type="component" value="Unassembled WGS sequence"/>
</dbReference>
<keyword evidence="2" id="KW-0863">Zinc-finger</keyword>
<name>A0AAV9F642_ACOCL</name>
<evidence type="ECO:0000256" key="4">
    <source>
        <dbReference type="SAM" id="MobiDB-lite"/>
    </source>
</evidence>
<evidence type="ECO:0000256" key="5">
    <source>
        <dbReference type="SAM" id="Phobius"/>
    </source>
</evidence>
<keyword evidence="3" id="KW-0862">Zinc</keyword>
<feature type="domain" description="RING-CH-type" evidence="6">
    <location>
        <begin position="76"/>
        <end position="142"/>
    </location>
</feature>
<organism evidence="7 8">
    <name type="scientific">Acorus calamus</name>
    <name type="common">Sweet flag</name>
    <dbReference type="NCBI Taxonomy" id="4465"/>
    <lineage>
        <taxon>Eukaryota</taxon>
        <taxon>Viridiplantae</taxon>
        <taxon>Streptophyta</taxon>
        <taxon>Embryophyta</taxon>
        <taxon>Tracheophyta</taxon>
        <taxon>Spermatophyta</taxon>
        <taxon>Magnoliopsida</taxon>
        <taxon>Liliopsida</taxon>
        <taxon>Acoraceae</taxon>
        <taxon>Acorus</taxon>
    </lineage>
</organism>
<feature type="region of interest" description="Disordered" evidence="4">
    <location>
        <begin position="1"/>
        <end position="22"/>
    </location>
</feature>
<reference evidence="7" key="1">
    <citation type="journal article" date="2023" name="Nat. Commun.">
        <title>Diploid and tetraploid genomes of Acorus and the evolution of monocots.</title>
        <authorList>
            <person name="Ma L."/>
            <person name="Liu K.W."/>
            <person name="Li Z."/>
            <person name="Hsiao Y.Y."/>
            <person name="Qi Y."/>
            <person name="Fu T."/>
            <person name="Tang G.D."/>
            <person name="Zhang D."/>
            <person name="Sun W.H."/>
            <person name="Liu D.K."/>
            <person name="Li Y."/>
            <person name="Chen G.Z."/>
            <person name="Liu X.D."/>
            <person name="Liao X.Y."/>
            <person name="Jiang Y.T."/>
            <person name="Yu X."/>
            <person name="Hao Y."/>
            <person name="Huang J."/>
            <person name="Zhao X.W."/>
            <person name="Ke S."/>
            <person name="Chen Y.Y."/>
            <person name="Wu W.L."/>
            <person name="Hsu J.L."/>
            <person name="Lin Y.F."/>
            <person name="Huang M.D."/>
            <person name="Li C.Y."/>
            <person name="Huang L."/>
            <person name="Wang Z.W."/>
            <person name="Zhao X."/>
            <person name="Zhong W.Y."/>
            <person name="Peng D.H."/>
            <person name="Ahmad S."/>
            <person name="Lan S."/>
            <person name="Zhang J.S."/>
            <person name="Tsai W.C."/>
            <person name="Van de Peer Y."/>
            <person name="Liu Z.J."/>
        </authorList>
    </citation>
    <scope>NUCLEOTIDE SEQUENCE</scope>
    <source>
        <strain evidence="7">CP</strain>
    </source>
</reference>
<evidence type="ECO:0000256" key="1">
    <source>
        <dbReference type="ARBA" id="ARBA00022723"/>
    </source>
</evidence>
<dbReference type="PROSITE" id="PS51292">
    <property type="entry name" value="ZF_RING_CH"/>
    <property type="match status" value="1"/>
</dbReference>
<evidence type="ECO:0000256" key="3">
    <source>
        <dbReference type="ARBA" id="ARBA00022833"/>
    </source>
</evidence>
<accession>A0AAV9F642</accession>
<dbReference type="GO" id="GO:0008270">
    <property type="term" value="F:zinc ion binding"/>
    <property type="evidence" value="ECO:0007669"/>
    <property type="project" value="UniProtKB-KW"/>
</dbReference>
<keyword evidence="5" id="KW-1133">Transmembrane helix</keyword>
<protein>
    <recommendedName>
        <fullName evidence="6">RING-CH-type domain-containing protein</fullName>
    </recommendedName>
</protein>
<sequence length="203" mass="21749">MSERMSNEVPRSDSADGIPPPPAECVIVVSSLETELARTAEVKKAAPEVRDGGGGDGGDCVVIDVISGDGGGGEDLREGEEMVCRICHLSRERKTDGLDSLMSLGCGCKNDLGIAHGHCAEAWFKIKGNGYCEICGEAAKNITGVGDNGFMEAWNERRDVGGDGNENSSEHGGCWRGQPFCNYLMTCLIIAFILPWFFRVNML</sequence>
<evidence type="ECO:0000259" key="6">
    <source>
        <dbReference type="PROSITE" id="PS51292"/>
    </source>
</evidence>
<feature type="transmembrane region" description="Helical" evidence="5">
    <location>
        <begin position="180"/>
        <end position="198"/>
    </location>
</feature>
<proteinExistence type="predicted"/>
<evidence type="ECO:0000256" key="2">
    <source>
        <dbReference type="ARBA" id="ARBA00022771"/>
    </source>
</evidence>
<keyword evidence="5" id="KW-0812">Transmembrane</keyword>
<reference evidence="7" key="2">
    <citation type="submission" date="2023-06" db="EMBL/GenBank/DDBJ databases">
        <authorList>
            <person name="Ma L."/>
            <person name="Liu K.-W."/>
            <person name="Li Z."/>
            <person name="Hsiao Y.-Y."/>
            <person name="Qi Y."/>
            <person name="Fu T."/>
            <person name="Tang G."/>
            <person name="Zhang D."/>
            <person name="Sun W.-H."/>
            <person name="Liu D.-K."/>
            <person name="Li Y."/>
            <person name="Chen G.-Z."/>
            <person name="Liu X.-D."/>
            <person name="Liao X.-Y."/>
            <person name="Jiang Y.-T."/>
            <person name="Yu X."/>
            <person name="Hao Y."/>
            <person name="Huang J."/>
            <person name="Zhao X.-W."/>
            <person name="Ke S."/>
            <person name="Chen Y.-Y."/>
            <person name="Wu W.-L."/>
            <person name="Hsu J.-L."/>
            <person name="Lin Y.-F."/>
            <person name="Huang M.-D."/>
            <person name="Li C.-Y."/>
            <person name="Huang L."/>
            <person name="Wang Z.-W."/>
            <person name="Zhao X."/>
            <person name="Zhong W.-Y."/>
            <person name="Peng D.-H."/>
            <person name="Ahmad S."/>
            <person name="Lan S."/>
            <person name="Zhang J.-S."/>
            <person name="Tsai W.-C."/>
            <person name="Van De Peer Y."/>
            <person name="Liu Z.-J."/>
        </authorList>
    </citation>
    <scope>NUCLEOTIDE SEQUENCE</scope>
    <source>
        <strain evidence="7">CP</strain>
        <tissue evidence="7">Leaves</tissue>
    </source>
</reference>
<dbReference type="PANTHER" id="PTHR46214">
    <property type="entry name" value="ZINC FINGER, RING-CH-TYPE"/>
    <property type="match status" value="1"/>
</dbReference>
<dbReference type="Gene3D" id="3.30.40.10">
    <property type="entry name" value="Zinc/RING finger domain, C3HC4 (zinc finger)"/>
    <property type="match status" value="1"/>
</dbReference>
<keyword evidence="1" id="KW-0479">Metal-binding</keyword>
<dbReference type="PANTHER" id="PTHR46214:SF8">
    <property type="entry name" value="RING_FYVE_PHD ZINC FINGER SUPERFAMILY PROTEIN"/>
    <property type="match status" value="1"/>
</dbReference>
<evidence type="ECO:0000313" key="7">
    <source>
        <dbReference type="EMBL" id="KAK1320445.1"/>
    </source>
</evidence>
<dbReference type="SUPFAM" id="SSF57850">
    <property type="entry name" value="RING/U-box"/>
    <property type="match status" value="1"/>
</dbReference>
<dbReference type="EMBL" id="JAUJYO010000003">
    <property type="protein sequence ID" value="KAK1320445.1"/>
    <property type="molecule type" value="Genomic_DNA"/>
</dbReference>
<keyword evidence="5" id="KW-0472">Membrane</keyword>
<dbReference type="Pfam" id="PF12906">
    <property type="entry name" value="RINGv"/>
    <property type="match status" value="1"/>
</dbReference>
<dbReference type="InterPro" id="IPR011016">
    <property type="entry name" value="Znf_RING-CH"/>
</dbReference>
<evidence type="ECO:0000313" key="8">
    <source>
        <dbReference type="Proteomes" id="UP001180020"/>
    </source>
</evidence>